<accession>A0A2S3I874</accession>
<dbReference type="Proteomes" id="UP000243499">
    <property type="component" value="Chromosome 7"/>
</dbReference>
<sequence>MEDSSANDVFLGLKEVPTPIWMEEHPLCNVEDWKAFQKERPDGRHDWFYSHREYTRMFRSKPQVEAFLKALSEGANMFEGRKLHKKRTVDSDDAESGGSTTRSIRGRGMGRGRGRGRGGGRARGRGRGSSPVAYRPMLHEMDKLPPGFI</sequence>
<feature type="compositionally biased region" description="Basic residues" evidence="1">
    <location>
        <begin position="104"/>
        <end position="126"/>
    </location>
</feature>
<reference evidence="2" key="1">
    <citation type="submission" date="2018-04" db="EMBL/GenBank/DDBJ databases">
        <title>WGS assembly of Panicum hallii.</title>
        <authorList>
            <person name="Lovell J."/>
            <person name="Jenkins J."/>
            <person name="Lowry D."/>
            <person name="Mamidi S."/>
            <person name="Sreedasyam A."/>
            <person name="Weng X."/>
            <person name="Barry K."/>
            <person name="Bonette J."/>
            <person name="Campitelli B."/>
            <person name="Daum C."/>
            <person name="Gordon S."/>
            <person name="Gould B."/>
            <person name="Lipzen A."/>
            <person name="Macqueen A."/>
            <person name="Palacio-Mejia J."/>
            <person name="Plott C."/>
            <person name="Shakirov E."/>
            <person name="Shu S."/>
            <person name="Yoshinaga Y."/>
            <person name="Zane M."/>
            <person name="Rokhsar D."/>
            <person name="Grimwood J."/>
            <person name="Schmutz J."/>
            <person name="Juenger T."/>
        </authorList>
    </citation>
    <scope>NUCLEOTIDE SEQUENCE [LARGE SCALE GENOMIC DNA]</scope>
    <source>
        <strain evidence="2">FIL2</strain>
    </source>
</reference>
<gene>
    <name evidence="2" type="ORF">PAHAL_7G211500</name>
</gene>
<protein>
    <submittedName>
        <fullName evidence="2">Uncharacterized protein</fullName>
    </submittedName>
</protein>
<dbReference type="EMBL" id="CM008052">
    <property type="protein sequence ID" value="PAN38991.1"/>
    <property type="molecule type" value="Genomic_DNA"/>
</dbReference>
<feature type="region of interest" description="Disordered" evidence="1">
    <location>
        <begin position="82"/>
        <end position="139"/>
    </location>
</feature>
<dbReference type="Gramene" id="PAN38991">
    <property type="protein sequence ID" value="PAN38991"/>
    <property type="gene ID" value="PAHAL_7G211500"/>
</dbReference>
<dbReference type="AlphaFoldDB" id="A0A2S3I874"/>
<evidence type="ECO:0000313" key="2">
    <source>
        <dbReference type="EMBL" id="PAN38991.1"/>
    </source>
</evidence>
<proteinExistence type="predicted"/>
<name>A0A2S3I874_9POAL</name>
<organism evidence="2">
    <name type="scientific">Panicum hallii</name>
    <dbReference type="NCBI Taxonomy" id="206008"/>
    <lineage>
        <taxon>Eukaryota</taxon>
        <taxon>Viridiplantae</taxon>
        <taxon>Streptophyta</taxon>
        <taxon>Embryophyta</taxon>
        <taxon>Tracheophyta</taxon>
        <taxon>Spermatophyta</taxon>
        <taxon>Magnoliopsida</taxon>
        <taxon>Liliopsida</taxon>
        <taxon>Poales</taxon>
        <taxon>Poaceae</taxon>
        <taxon>PACMAD clade</taxon>
        <taxon>Panicoideae</taxon>
        <taxon>Panicodae</taxon>
        <taxon>Paniceae</taxon>
        <taxon>Panicinae</taxon>
        <taxon>Panicum</taxon>
        <taxon>Panicum sect. Panicum</taxon>
    </lineage>
</organism>
<evidence type="ECO:0000256" key="1">
    <source>
        <dbReference type="SAM" id="MobiDB-lite"/>
    </source>
</evidence>